<keyword evidence="2" id="KW-1185">Reference proteome</keyword>
<dbReference type="EMBL" id="CAVNYO010000138">
    <property type="protein sequence ID" value="CAK5268868.1"/>
    <property type="molecule type" value="Genomic_DNA"/>
</dbReference>
<gene>
    <name evidence="1" type="ORF">MYCIT1_LOCUS12171</name>
</gene>
<organism evidence="1 2">
    <name type="scientific">Mycena citricolor</name>
    <dbReference type="NCBI Taxonomy" id="2018698"/>
    <lineage>
        <taxon>Eukaryota</taxon>
        <taxon>Fungi</taxon>
        <taxon>Dikarya</taxon>
        <taxon>Basidiomycota</taxon>
        <taxon>Agaricomycotina</taxon>
        <taxon>Agaricomycetes</taxon>
        <taxon>Agaricomycetidae</taxon>
        <taxon>Agaricales</taxon>
        <taxon>Marasmiineae</taxon>
        <taxon>Mycenaceae</taxon>
        <taxon>Mycena</taxon>
    </lineage>
</organism>
<evidence type="ECO:0000313" key="1">
    <source>
        <dbReference type="EMBL" id="CAK5268868.1"/>
    </source>
</evidence>
<accession>A0AAD2Q2H7</accession>
<dbReference type="AlphaFoldDB" id="A0AAD2Q2H7"/>
<comment type="caution">
    <text evidence="1">The sequence shown here is derived from an EMBL/GenBank/DDBJ whole genome shotgun (WGS) entry which is preliminary data.</text>
</comment>
<feature type="non-terminal residue" evidence="1">
    <location>
        <position position="1"/>
    </location>
</feature>
<evidence type="ECO:0000313" key="2">
    <source>
        <dbReference type="Proteomes" id="UP001295794"/>
    </source>
</evidence>
<reference evidence="1" key="1">
    <citation type="submission" date="2023-11" db="EMBL/GenBank/DDBJ databases">
        <authorList>
            <person name="De Vega J J."/>
            <person name="De Vega J J."/>
        </authorList>
    </citation>
    <scope>NUCLEOTIDE SEQUENCE</scope>
</reference>
<proteinExistence type="predicted"/>
<sequence length="50" mass="5851">MITAEFDSPLPIYLSGSSSCFEKWRESYSIYSFFANSMQVTFLERMASFF</sequence>
<name>A0AAD2Q2H7_9AGAR</name>
<protein>
    <submittedName>
        <fullName evidence="1">Uncharacterized protein</fullName>
    </submittedName>
</protein>
<dbReference type="Proteomes" id="UP001295794">
    <property type="component" value="Unassembled WGS sequence"/>
</dbReference>